<keyword evidence="2" id="KW-1185">Reference proteome</keyword>
<dbReference type="Proteomes" id="UP000037035">
    <property type="component" value="Unassembled WGS sequence"/>
</dbReference>
<accession>A0A0L6UQ63</accession>
<reference evidence="1 2" key="1">
    <citation type="submission" date="2015-08" db="EMBL/GenBank/DDBJ databases">
        <title>Next Generation Sequencing and Analysis of the Genome of Puccinia sorghi L Schw, the Causal Agent of Maize Common Rust.</title>
        <authorList>
            <person name="Rochi L."/>
            <person name="Burguener G."/>
            <person name="Darino M."/>
            <person name="Turjanski A."/>
            <person name="Kreff E."/>
            <person name="Dieguez M.J."/>
            <person name="Sacco F."/>
        </authorList>
    </citation>
    <scope>NUCLEOTIDE SEQUENCE [LARGE SCALE GENOMIC DNA]</scope>
    <source>
        <strain evidence="1 2">RO10H11247</strain>
    </source>
</reference>
<evidence type="ECO:0000313" key="2">
    <source>
        <dbReference type="Proteomes" id="UP000037035"/>
    </source>
</evidence>
<proteinExistence type="predicted"/>
<dbReference type="VEuPathDB" id="FungiDB:VP01_4299g1"/>
<dbReference type="EMBL" id="LAVV01009389">
    <property type="protein sequence ID" value="KNZ50676.1"/>
    <property type="molecule type" value="Genomic_DNA"/>
</dbReference>
<gene>
    <name evidence="1" type="ORF">VP01_4299g1</name>
</gene>
<protein>
    <submittedName>
        <fullName evidence="1">Uncharacterized protein</fullName>
    </submittedName>
</protein>
<organism evidence="1 2">
    <name type="scientific">Puccinia sorghi</name>
    <dbReference type="NCBI Taxonomy" id="27349"/>
    <lineage>
        <taxon>Eukaryota</taxon>
        <taxon>Fungi</taxon>
        <taxon>Dikarya</taxon>
        <taxon>Basidiomycota</taxon>
        <taxon>Pucciniomycotina</taxon>
        <taxon>Pucciniomycetes</taxon>
        <taxon>Pucciniales</taxon>
        <taxon>Pucciniaceae</taxon>
        <taxon>Puccinia</taxon>
    </lineage>
</organism>
<comment type="caution">
    <text evidence="1">The sequence shown here is derived from an EMBL/GenBank/DDBJ whole genome shotgun (WGS) entry which is preliminary data.</text>
</comment>
<name>A0A0L6UQ63_9BASI</name>
<sequence>MANVRNHVRTPRQQELKKLFELEKSCRQVKMIQSRNFQMDVRSFDKPAAIMIIGYLHNIISQKQYGKVHALVAIFNLHLPHWTNLFKNKASVCERLNIQLNESISVFGNKCFSLGLKDILSWIQRVWTSTSYINLRSGVRNSQWKFESKLCPFQETISISMSLPNCSMELWLYLFSSIHFMGNCIQNESDLELMDMSLGKTSNFWFHILFHTIWIKIFQNGFNVADFFANSMWGEGWVWLYVRNTLTNRKFLPSEQFLEISTFIWNQIKFPNPWRVKANGREIFPNNGTNTYHTTAHLQACHLLKTINNKIVTFCQHLKRLDGCLLVESLYKVLQYD</sequence>
<evidence type="ECO:0000313" key="1">
    <source>
        <dbReference type="EMBL" id="KNZ50676.1"/>
    </source>
</evidence>
<dbReference type="AlphaFoldDB" id="A0A0L6UQ63"/>